<feature type="transmembrane region" description="Helical" evidence="7">
    <location>
        <begin position="271"/>
        <end position="299"/>
    </location>
</feature>
<dbReference type="Proteomes" id="UP000291343">
    <property type="component" value="Unassembled WGS sequence"/>
</dbReference>
<sequence length="532" mass="56869">MAGRVESQDDKNAEDEEKHSRRNSEAENLLNCGAVDIAVLSRKDTPKDEKNGRNAHTKGKEISVIEVAEKEAETNQSDTWSMKLIGRQCSCGNSFVLEWIGYVIIVLLLWALLYSTLHDEVAPHGDLFKIIGLIILAYLAGHVAALAHLPPLLGMLVTGITLKSVGLFNISGVYVQIVVSLREVALSVILIKAGLGLDAGALLKLSFVVIRLALIPCVAEAFAAAFISHSLLGYPWIWGLWLGFMLSAVSPAVVVPVLLSLKERGFGEAKGISTLVIAASSIDDIAAISIFGICLGMLFSEGDIAEQLIHGPIEILIGASSGILWGMLSAYFPHRLDNLVVFKRSVMVGGGGLVAVLGSHLIGYAGAGPLACITASFTASLCWKMQGWSSSHNPVADVYSTIWLILQPMLYCLKIKEIDLTQLRLDTLGYGMAVIFGALVAALAPECLNLVKSQPNPTDEDLLRGSQVLTIAVLAILVTAPLGSIGITIGGPLMLSNQPKHHPSSEKKKNGVPGLISQRAFNKGYNTFESTF</sequence>
<feature type="domain" description="Cation/H+ exchanger transmembrane" evidence="8">
    <location>
        <begin position="134"/>
        <end position="413"/>
    </location>
</feature>
<evidence type="ECO:0000313" key="10">
    <source>
        <dbReference type="Proteomes" id="UP000291343"/>
    </source>
</evidence>
<dbReference type="SMR" id="A0A482WY87"/>
<organism evidence="9 10">
    <name type="scientific">Laodelphax striatellus</name>
    <name type="common">Small brown planthopper</name>
    <name type="synonym">Delphax striatella</name>
    <dbReference type="NCBI Taxonomy" id="195883"/>
    <lineage>
        <taxon>Eukaryota</taxon>
        <taxon>Metazoa</taxon>
        <taxon>Ecdysozoa</taxon>
        <taxon>Arthropoda</taxon>
        <taxon>Hexapoda</taxon>
        <taxon>Insecta</taxon>
        <taxon>Pterygota</taxon>
        <taxon>Neoptera</taxon>
        <taxon>Paraneoptera</taxon>
        <taxon>Hemiptera</taxon>
        <taxon>Auchenorrhyncha</taxon>
        <taxon>Fulgoroidea</taxon>
        <taxon>Delphacidae</taxon>
        <taxon>Criomorphinae</taxon>
        <taxon>Laodelphax</taxon>
    </lineage>
</organism>
<comment type="similarity">
    <text evidence="2">Belongs to the monovalent cation:proton antiporter 1 (CPA1) transporter (TC 2.A.36) family.</text>
</comment>
<gene>
    <name evidence="9" type="ORF">LSTR_LSTR006152</name>
</gene>
<comment type="caution">
    <text evidence="9">The sequence shown here is derived from an EMBL/GenBank/DDBJ whole genome shotgun (WGS) entry which is preliminary data.</text>
</comment>
<dbReference type="InterPro" id="IPR038770">
    <property type="entry name" value="Na+/solute_symporter_sf"/>
</dbReference>
<dbReference type="Pfam" id="PF00999">
    <property type="entry name" value="Na_H_Exchanger"/>
    <property type="match status" value="1"/>
</dbReference>
<evidence type="ECO:0000256" key="3">
    <source>
        <dbReference type="ARBA" id="ARBA00022692"/>
    </source>
</evidence>
<keyword evidence="4 7" id="KW-1133">Transmembrane helix</keyword>
<feature type="transmembrane region" description="Helical" evidence="7">
    <location>
        <begin position="173"/>
        <end position="195"/>
    </location>
</feature>
<accession>A0A482WY87</accession>
<dbReference type="Gene3D" id="1.20.1530.20">
    <property type="match status" value="1"/>
</dbReference>
<dbReference type="GO" id="GO:0015297">
    <property type="term" value="F:antiporter activity"/>
    <property type="evidence" value="ECO:0007669"/>
    <property type="project" value="InterPro"/>
</dbReference>
<dbReference type="STRING" id="195883.A0A482WY87"/>
<dbReference type="OrthoDB" id="423807at2759"/>
<evidence type="ECO:0000256" key="4">
    <source>
        <dbReference type="ARBA" id="ARBA00022989"/>
    </source>
</evidence>
<feature type="transmembrane region" description="Helical" evidence="7">
    <location>
        <begin position="471"/>
        <end position="495"/>
    </location>
</feature>
<keyword evidence="10" id="KW-1185">Reference proteome</keyword>
<feature type="compositionally biased region" description="Basic and acidic residues" evidence="6">
    <location>
        <begin position="1"/>
        <end position="25"/>
    </location>
</feature>
<evidence type="ECO:0000256" key="1">
    <source>
        <dbReference type="ARBA" id="ARBA00004141"/>
    </source>
</evidence>
<keyword evidence="5 7" id="KW-0472">Membrane</keyword>
<feature type="transmembrane region" description="Helical" evidence="7">
    <location>
        <begin position="130"/>
        <end position="153"/>
    </location>
</feature>
<keyword evidence="3 7" id="KW-0812">Transmembrane</keyword>
<dbReference type="AlphaFoldDB" id="A0A482WY87"/>
<feature type="transmembrane region" description="Helical" evidence="7">
    <location>
        <begin position="238"/>
        <end position="259"/>
    </location>
</feature>
<dbReference type="GO" id="GO:1902600">
    <property type="term" value="P:proton transmembrane transport"/>
    <property type="evidence" value="ECO:0007669"/>
    <property type="project" value="InterPro"/>
</dbReference>
<dbReference type="InParanoid" id="A0A482WY87"/>
<feature type="transmembrane region" description="Helical" evidence="7">
    <location>
        <begin position="207"/>
        <end position="232"/>
    </location>
</feature>
<dbReference type="InterPro" id="IPR006153">
    <property type="entry name" value="Cation/H_exchanger_TM"/>
</dbReference>
<dbReference type="EMBL" id="QKKF02022243">
    <property type="protein sequence ID" value="RZF38557.1"/>
    <property type="molecule type" value="Genomic_DNA"/>
</dbReference>
<name>A0A482WY87_LAOST</name>
<feature type="transmembrane region" description="Helical" evidence="7">
    <location>
        <begin position="99"/>
        <end position="118"/>
    </location>
</feature>
<dbReference type="PANTHER" id="PTHR31102">
    <property type="match status" value="1"/>
</dbReference>
<feature type="transmembrane region" description="Helical" evidence="7">
    <location>
        <begin position="311"/>
        <end position="332"/>
    </location>
</feature>
<comment type="subcellular location">
    <subcellularLocation>
        <location evidence="1">Membrane</location>
        <topology evidence="1">Multi-pass membrane protein</topology>
    </subcellularLocation>
</comment>
<proteinExistence type="inferred from homology"/>
<evidence type="ECO:0000256" key="7">
    <source>
        <dbReference type="SAM" id="Phobius"/>
    </source>
</evidence>
<feature type="transmembrane region" description="Helical" evidence="7">
    <location>
        <begin position="427"/>
        <end position="451"/>
    </location>
</feature>
<protein>
    <recommendedName>
        <fullName evidence="8">Cation/H+ exchanger transmembrane domain-containing protein</fullName>
    </recommendedName>
</protein>
<dbReference type="PANTHER" id="PTHR31102:SF1">
    <property type="entry name" value="CATION_H+ EXCHANGER DOMAIN-CONTAINING PROTEIN"/>
    <property type="match status" value="1"/>
</dbReference>
<evidence type="ECO:0000259" key="8">
    <source>
        <dbReference type="Pfam" id="PF00999"/>
    </source>
</evidence>
<feature type="transmembrane region" description="Helical" evidence="7">
    <location>
        <begin position="353"/>
        <end position="378"/>
    </location>
</feature>
<reference evidence="9 10" key="1">
    <citation type="journal article" date="2017" name="Gigascience">
        <title>Genome sequence of the small brown planthopper, Laodelphax striatellus.</title>
        <authorList>
            <person name="Zhu J."/>
            <person name="Jiang F."/>
            <person name="Wang X."/>
            <person name="Yang P."/>
            <person name="Bao Y."/>
            <person name="Zhao W."/>
            <person name="Wang W."/>
            <person name="Lu H."/>
            <person name="Wang Q."/>
            <person name="Cui N."/>
            <person name="Li J."/>
            <person name="Chen X."/>
            <person name="Luo L."/>
            <person name="Yu J."/>
            <person name="Kang L."/>
            <person name="Cui F."/>
        </authorList>
    </citation>
    <scope>NUCLEOTIDE SEQUENCE [LARGE SCALE GENOMIC DNA]</scope>
    <source>
        <strain evidence="9">Lst14</strain>
    </source>
</reference>
<dbReference type="GO" id="GO:0016020">
    <property type="term" value="C:membrane"/>
    <property type="evidence" value="ECO:0007669"/>
    <property type="project" value="UniProtKB-SubCell"/>
</dbReference>
<evidence type="ECO:0000256" key="5">
    <source>
        <dbReference type="ARBA" id="ARBA00023136"/>
    </source>
</evidence>
<evidence type="ECO:0000256" key="6">
    <source>
        <dbReference type="SAM" id="MobiDB-lite"/>
    </source>
</evidence>
<dbReference type="InterPro" id="IPR051843">
    <property type="entry name" value="CPA1_transporter"/>
</dbReference>
<feature type="region of interest" description="Disordered" evidence="6">
    <location>
        <begin position="1"/>
        <end position="29"/>
    </location>
</feature>
<evidence type="ECO:0000256" key="2">
    <source>
        <dbReference type="ARBA" id="ARBA00007367"/>
    </source>
</evidence>
<evidence type="ECO:0000313" key="9">
    <source>
        <dbReference type="EMBL" id="RZF38557.1"/>
    </source>
</evidence>